<accession>A0A1C4XQB4</accession>
<evidence type="ECO:0000256" key="2">
    <source>
        <dbReference type="ARBA" id="ARBA00022898"/>
    </source>
</evidence>
<keyword evidence="2 4" id="KW-0663">Pyridoxal phosphate</keyword>
<dbReference type="Pfam" id="PF01168">
    <property type="entry name" value="Ala_racemase_N"/>
    <property type="match status" value="1"/>
</dbReference>
<feature type="modified residue" description="N6-(pyridoxal phosphate)lysine" evidence="4 5">
    <location>
        <position position="51"/>
    </location>
</feature>
<comment type="similarity">
    <text evidence="4">Belongs to the alanine racemase family.</text>
</comment>
<evidence type="ECO:0000256" key="4">
    <source>
        <dbReference type="HAMAP-Rule" id="MF_01201"/>
    </source>
</evidence>
<comment type="function">
    <text evidence="4">Catalyzes the interconversion of L-alanine and D-alanine. May also act on other amino acids.</text>
</comment>
<dbReference type="GO" id="GO:0005829">
    <property type="term" value="C:cytosol"/>
    <property type="evidence" value="ECO:0007669"/>
    <property type="project" value="TreeGrafter"/>
</dbReference>
<dbReference type="EC" id="5.1.1.1" evidence="4"/>
<evidence type="ECO:0000256" key="5">
    <source>
        <dbReference type="PIRSR" id="PIRSR600821-50"/>
    </source>
</evidence>
<evidence type="ECO:0000313" key="8">
    <source>
        <dbReference type="EMBL" id="SCF10291.1"/>
    </source>
</evidence>
<feature type="active site" description="Proton acceptor; specific for L-alanine" evidence="4">
    <location>
        <position position="282"/>
    </location>
</feature>
<dbReference type="GO" id="GO:0008784">
    <property type="term" value="F:alanine racemase activity"/>
    <property type="evidence" value="ECO:0007669"/>
    <property type="project" value="UniProtKB-UniRule"/>
</dbReference>
<dbReference type="Gene3D" id="2.40.37.10">
    <property type="entry name" value="Lyase, Ornithine Decarboxylase, Chain A, domain 1"/>
    <property type="match status" value="1"/>
</dbReference>
<keyword evidence="3 4" id="KW-0413">Isomerase</keyword>
<dbReference type="FunFam" id="3.20.20.10:FF:000002">
    <property type="entry name" value="Alanine racemase"/>
    <property type="match status" value="1"/>
</dbReference>
<dbReference type="GO" id="GO:0030632">
    <property type="term" value="P:D-alanine biosynthetic process"/>
    <property type="evidence" value="ECO:0007669"/>
    <property type="project" value="UniProtKB-UniRule"/>
</dbReference>
<dbReference type="PANTHER" id="PTHR30511:SF0">
    <property type="entry name" value="ALANINE RACEMASE, CATABOLIC-RELATED"/>
    <property type="match status" value="1"/>
</dbReference>
<comment type="pathway">
    <text evidence="4">Amino-acid biosynthesis; D-alanine biosynthesis; D-alanine from L-alanine: step 1/1.</text>
</comment>
<dbReference type="UniPathway" id="UPA00042">
    <property type="reaction ID" value="UER00497"/>
</dbReference>
<organism evidence="8">
    <name type="scientific">Micromonospora purpureochromogenes</name>
    <dbReference type="NCBI Taxonomy" id="47872"/>
    <lineage>
        <taxon>Bacteria</taxon>
        <taxon>Bacillati</taxon>
        <taxon>Actinomycetota</taxon>
        <taxon>Actinomycetes</taxon>
        <taxon>Micromonosporales</taxon>
        <taxon>Micromonosporaceae</taxon>
        <taxon>Micromonospora</taxon>
    </lineage>
</organism>
<dbReference type="NCBIfam" id="TIGR00492">
    <property type="entry name" value="alr"/>
    <property type="match status" value="1"/>
</dbReference>
<comment type="catalytic activity">
    <reaction evidence="4">
        <text>L-alanine = D-alanine</text>
        <dbReference type="Rhea" id="RHEA:20249"/>
        <dbReference type="ChEBI" id="CHEBI:57416"/>
        <dbReference type="ChEBI" id="CHEBI:57972"/>
        <dbReference type="EC" id="5.1.1.1"/>
    </reaction>
</comment>
<dbReference type="Gene3D" id="3.20.20.10">
    <property type="entry name" value="Alanine racemase"/>
    <property type="match status" value="1"/>
</dbReference>
<comment type="cofactor">
    <cofactor evidence="1 4 5">
        <name>pyridoxal 5'-phosphate</name>
        <dbReference type="ChEBI" id="CHEBI:597326"/>
    </cofactor>
</comment>
<sequence length="401" mass="41785">MTPGTRGRRAPTGVINESAPLAEAVIDLAAIADNIRTIRAIARTGLMAVVKADGFGHGAVPVARAALGAGADRLGVTSATEAVALRSAGIDAPVLSWLHRPDEDFTRLIAADVDIAVSTLTHLRAIADAATDLGVPAAVQLKADVGLSRNGASGDEWPELVAWARKHEAEGSVRVRGVWSHLTNADVPGCPSIARQLSTFQEALRIARDAGLDPEVVHLANSAAALAAPETRFNLCRIGLAMYGVDPFGATGPRRYGLRPAMTLRSRVINLKRVPAGTGVSYGPDHVTDRPTTLALLPLGYADGLSRSAEGRASVWLAGRRCPIVGRIAMDQCVVDVGDLPVALGDPVVVFGPGAERGSPDRAEPTAAEWARWAGTNPHEVLTGIGARVARVHLHGKAATS</sequence>
<dbReference type="GO" id="GO:0009252">
    <property type="term" value="P:peptidoglycan biosynthetic process"/>
    <property type="evidence" value="ECO:0007669"/>
    <property type="project" value="TreeGrafter"/>
</dbReference>
<dbReference type="CDD" id="cd00430">
    <property type="entry name" value="PLPDE_III_AR"/>
    <property type="match status" value="1"/>
</dbReference>
<evidence type="ECO:0000259" key="7">
    <source>
        <dbReference type="SMART" id="SM01005"/>
    </source>
</evidence>
<reference evidence="8" key="1">
    <citation type="submission" date="2016-06" db="EMBL/GenBank/DDBJ databases">
        <authorList>
            <person name="Kjaerup R.B."/>
            <person name="Dalgaard T.S."/>
            <person name="Juul-Madsen H.R."/>
        </authorList>
    </citation>
    <scope>NUCLEOTIDE SEQUENCE [LARGE SCALE GENOMIC DNA]</scope>
    <source>
        <strain evidence="8">DSM 43821</strain>
    </source>
</reference>
<dbReference type="InterPro" id="IPR000821">
    <property type="entry name" value="Ala_racemase"/>
</dbReference>
<dbReference type="SMART" id="SM01005">
    <property type="entry name" value="Ala_racemase_C"/>
    <property type="match status" value="1"/>
</dbReference>
<dbReference type="InterPro" id="IPR001608">
    <property type="entry name" value="Ala_racemase_N"/>
</dbReference>
<dbReference type="InterPro" id="IPR009006">
    <property type="entry name" value="Ala_racemase/Decarboxylase_C"/>
</dbReference>
<evidence type="ECO:0000256" key="6">
    <source>
        <dbReference type="PIRSR" id="PIRSR600821-52"/>
    </source>
</evidence>
<dbReference type="SUPFAM" id="SSF51419">
    <property type="entry name" value="PLP-binding barrel"/>
    <property type="match status" value="1"/>
</dbReference>
<feature type="binding site" evidence="4 6">
    <location>
        <position position="330"/>
    </location>
    <ligand>
        <name>substrate</name>
    </ligand>
</feature>
<feature type="binding site" evidence="4 6">
    <location>
        <position position="149"/>
    </location>
    <ligand>
        <name>substrate</name>
    </ligand>
</feature>
<dbReference type="Proteomes" id="UP000198228">
    <property type="component" value="Chromosome I"/>
</dbReference>
<dbReference type="InterPro" id="IPR029066">
    <property type="entry name" value="PLP-binding_barrel"/>
</dbReference>
<evidence type="ECO:0000256" key="1">
    <source>
        <dbReference type="ARBA" id="ARBA00001933"/>
    </source>
</evidence>
<name>A0A1C4XQB4_9ACTN</name>
<feature type="active site" description="Proton acceptor; specific for D-alanine" evidence="4">
    <location>
        <position position="51"/>
    </location>
</feature>
<feature type="domain" description="Alanine racemase C-terminal" evidence="7">
    <location>
        <begin position="261"/>
        <end position="394"/>
    </location>
</feature>
<protein>
    <recommendedName>
        <fullName evidence="4">Alanine racemase</fullName>
        <ecNumber evidence="4">5.1.1.1</ecNumber>
    </recommendedName>
</protein>
<dbReference type="PRINTS" id="PR00992">
    <property type="entry name" value="ALARACEMASE"/>
</dbReference>
<dbReference type="SUPFAM" id="SSF50621">
    <property type="entry name" value="Alanine racemase C-terminal domain-like"/>
    <property type="match status" value="1"/>
</dbReference>
<gene>
    <name evidence="8" type="ORF">GA0074696_2745</name>
</gene>
<dbReference type="InterPro" id="IPR011079">
    <property type="entry name" value="Ala_racemase_C"/>
</dbReference>
<evidence type="ECO:0000256" key="3">
    <source>
        <dbReference type="ARBA" id="ARBA00023235"/>
    </source>
</evidence>
<dbReference type="PANTHER" id="PTHR30511">
    <property type="entry name" value="ALANINE RACEMASE"/>
    <property type="match status" value="1"/>
</dbReference>
<dbReference type="AlphaFoldDB" id="A0A1C4XQB4"/>
<dbReference type="HAMAP" id="MF_01201">
    <property type="entry name" value="Ala_racemase"/>
    <property type="match status" value="1"/>
</dbReference>
<dbReference type="EMBL" id="LT607410">
    <property type="protein sequence ID" value="SCF10291.1"/>
    <property type="molecule type" value="Genomic_DNA"/>
</dbReference>
<proteinExistence type="inferred from homology"/>
<dbReference type="Pfam" id="PF00842">
    <property type="entry name" value="Ala_racemase_C"/>
    <property type="match status" value="1"/>
</dbReference>
<dbReference type="GO" id="GO:0030170">
    <property type="term" value="F:pyridoxal phosphate binding"/>
    <property type="evidence" value="ECO:0007669"/>
    <property type="project" value="UniProtKB-UniRule"/>
</dbReference>